<name>A0A939QCI6_9MICO</name>
<sequence length="199" mass="21349">MPQTQRYRFAGHIAGAGTASGVRLVLGSWVHSPFGPFADVMIERADGTRVLIAPTETVAEFVAATYVFDEVRVEPVHVQVTGRRRHSRWRVSAGSLHWKFTVGARPPVGYVLRAVPPVLGRTRAWAGVTDRVARIVMPGVRTLGTAGNGRVEWYAAHDLHRLHASWAQWEGVDLGALAPGGPPPPIGVGSGPRPPPGAP</sequence>
<dbReference type="EMBL" id="JAGFBF010000002">
    <property type="protein sequence ID" value="MBO2989287.1"/>
    <property type="molecule type" value="Genomic_DNA"/>
</dbReference>
<comment type="caution">
    <text evidence="2">The sequence shown here is derived from an EMBL/GenBank/DDBJ whole genome shotgun (WGS) entry which is preliminary data.</text>
</comment>
<proteinExistence type="predicted"/>
<protein>
    <submittedName>
        <fullName evidence="2">Uncharacterized protein</fullName>
    </submittedName>
</protein>
<organism evidence="2 3">
    <name type="scientific">Leucobacter tardus</name>
    <dbReference type="NCBI Taxonomy" id="501483"/>
    <lineage>
        <taxon>Bacteria</taxon>
        <taxon>Bacillati</taxon>
        <taxon>Actinomycetota</taxon>
        <taxon>Actinomycetes</taxon>
        <taxon>Micrococcales</taxon>
        <taxon>Microbacteriaceae</taxon>
        <taxon>Leucobacter</taxon>
    </lineage>
</organism>
<evidence type="ECO:0000313" key="3">
    <source>
        <dbReference type="Proteomes" id="UP000668403"/>
    </source>
</evidence>
<dbReference type="AlphaFoldDB" id="A0A939QCI6"/>
<evidence type="ECO:0000313" key="2">
    <source>
        <dbReference type="EMBL" id="MBO2989287.1"/>
    </source>
</evidence>
<keyword evidence="3" id="KW-1185">Reference proteome</keyword>
<feature type="non-terminal residue" evidence="2">
    <location>
        <position position="199"/>
    </location>
</feature>
<feature type="region of interest" description="Disordered" evidence="1">
    <location>
        <begin position="178"/>
        <end position="199"/>
    </location>
</feature>
<gene>
    <name evidence="2" type="ORF">J4H85_04655</name>
</gene>
<dbReference type="Proteomes" id="UP000668403">
    <property type="component" value="Unassembled WGS sequence"/>
</dbReference>
<accession>A0A939QCI6</accession>
<feature type="compositionally biased region" description="Pro residues" evidence="1">
    <location>
        <begin position="180"/>
        <end position="199"/>
    </location>
</feature>
<evidence type="ECO:0000256" key="1">
    <source>
        <dbReference type="SAM" id="MobiDB-lite"/>
    </source>
</evidence>
<reference evidence="2" key="1">
    <citation type="submission" date="2021-03" db="EMBL/GenBank/DDBJ databases">
        <title>Leucobacter chromiisoli sp. nov., isolated from chromium-containing soil of chemical plant.</title>
        <authorList>
            <person name="Xu Z."/>
        </authorList>
    </citation>
    <scope>NUCLEOTIDE SEQUENCE</scope>
    <source>
        <strain evidence="2">K 70/01</strain>
    </source>
</reference>
<dbReference type="RefSeq" id="WP_208237405.1">
    <property type="nucleotide sequence ID" value="NZ_JAGFBF010000002.1"/>
</dbReference>